<comment type="subunit">
    <text evidence="5">The complex is composed of two ATP-binding proteins (ModC), two transmembrane proteins (ModB) and a solute-binding protein (ModA).</text>
</comment>
<keyword evidence="2 6" id="KW-0500">Molybdenum</keyword>
<dbReference type="GO" id="GO:0015689">
    <property type="term" value="P:molybdate ion transport"/>
    <property type="evidence" value="ECO:0007669"/>
    <property type="project" value="InterPro"/>
</dbReference>
<dbReference type="NCBIfam" id="TIGR01256">
    <property type="entry name" value="modA"/>
    <property type="match status" value="1"/>
</dbReference>
<dbReference type="EMBL" id="JAMC01000007">
    <property type="protein sequence ID" value="KEJ88289.1"/>
    <property type="molecule type" value="Genomic_DNA"/>
</dbReference>
<evidence type="ECO:0008006" key="9">
    <source>
        <dbReference type="Google" id="ProtNLM"/>
    </source>
</evidence>
<dbReference type="FunFam" id="3.40.190.10:FF:000035">
    <property type="entry name" value="Molybdate ABC transporter substrate-binding protein"/>
    <property type="match status" value="1"/>
</dbReference>
<dbReference type="SUPFAM" id="SSF53850">
    <property type="entry name" value="Periplasmic binding protein-like II"/>
    <property type="match status" value="1"/>
</dbReference>
<dbReference type="AlphaFoldDB" id="A0A073IEU6"/>
<keyword evidence="8" id="KW-1185">Reference proteome</keyword>
<comment type="similarity">
    <text evidence="1">Belongs to the bacterial solute-binding protein ModA family.</text>
</comment>
<dbReference type="InterPro" id="IPR050682">
    <property type="entry name" value="ModA/WtpA"/>
</dbReference>
<keyword evidence="3 6" id="KW-0479">Metal-binding</keyword>
<evidence type="ECO:0000256" key="1">
    <source>
        <dbReference type="ARBA" id="ARBA00009175"/>
    </source>
</evidence>
<keyword evidence="4" id="KW-0732">Signal</keyword>
<gene>
    <name evidence="7" type="ORF">DSW25_16570</name>
</gene>
<dbReference type="GO" id="GO:0030973">
    <property type="term" value="F:molybdate ion binding"/>
    <property type="evidence" value="ECO:0007669"/>
    <property type="project" value="TreeGrafter"/>
</dbReference>
<dbReference type="GO" id="GO:0046872">
    <property type="term" value="F:metal ion binding"/>
    <property type="evidence" value="ECO:0007669"/>
    <property type="project" value="UniProtKB-KW"/>
</dbReference>
<dbReference type="STRING" id="1300350.Z948_2616"/>
<feature type="binding site" evidence="6">
    <location>
        <position position="47"/>
    </location>
    <ligand>
        <name>molybdate</name>
        <dbReference type="ChEBI" id="CHEBI:36264"/>
    </ligand>
</feature>
<reference evidence="7 8" key="1">
    <citation type="submission" date="2014-01" db="EMBL/GenBank/DDBJ databases">
        <title>Sulfitobacter donghicola JCM 14565 Genome Sequencing.</title>
        <authorList>
            <person name="Lai Q."/>
            <person name="Hong Z."/>
        </authorList>
    </citation>
    <scope>NUCLEOTIDE SEQUENCE [LARGE SCALE GENOMIC DNA]</scope>
    <source>
        <strain evidence="7 8">JCM 14565</strain>
    </source>
</reference>
<dbReference type="Gene3D" id="3.40.190.10">
    <property type="entry name" value="Periplasmic binding protein-like II"/>
    <property type="match status" value="2"/>
</dbReference>
<evidence type="ECO:0000256" key="3">
    <source>
        <dbReference type="ARBA" id="ARBA00022723"/>
    </source>
</evidence>
<comment type="caution">
    <text evidence="7">The sequence shown here is derived from an EMBL/GenBank/DDBJ whole genome shotgun (WGS) entry which is preliminary data.</text>
</comment>
<feature type="binding site" evidence="6">
    <location>
        <position position="181"/>
    </location>
    <ligand>
        <name>molybdate</name>
        <dbReference type="ChEBI" id="CHEBI:36264"/>
    </ligand>
</feature>
<dbReference type="InterPro" id="IPR005950">
    <property type="entry name" value="ModA"/>
</dbReference>
<name>A0A073IEU6_9RHOB</name>
<feature type="binding site" evidence="6">
    <location>
        <position position="70"/>
    </location>
    <ligand>
        <name>molybdate</name>
        <dbReference type="ChEBI" id="CHEBI:36264"/>
    </ligand>
</feature>
<evidence type="ECO:0000256" key="4">
    <source>
        <dbReference type="ARBA" id="ARBA00022729"/>
    </source>
</evidence>
<evidence type="ECO:0000256" key="5">
    <source>
        <dbReference type="ARBA" id="ARBA00062515"/>
    </source>
</evidence>
<evidence type="ECO:0000256" key="6">
    <source>
        <dbReference type="PIRSR" id="PIRSR004846-1"/>
    </source>
</evidence>
<dbReference type="Pfam" id="PF13531">
    <property type="entry name" value="SBP_bac_11"/>
    <property type="match status" value="1"/>
</dbReference>
<dbReference type="GO" id="GO:1901359">
    <property type="term" value="F:tungstate binding"/>
    <property type="evidence" value="ECO:0007669"/>
    <property type="project" value="UniProtKB-ARBA"/>
</dbReference>
<organism evidence="7 8">
    <name type="scientific">Sulfitobacter donghicola DSW-25 = KCTC 12864 = JCM 14565</name>
    <dbReference type="NCBI Taxonomy" id="1300350"/>
    <lineage>
        <taxon>Bacteria</taxon>
        <taxon>Pseudomonadati</taxon>
        <taxon>Pseudomonadota</taxon>
        <taxon>Alphaproteobacteria</taxon>
        <taxon>Rhodobacterales</taxon>
        <taxon>Roseobacteraceae</taxon>
        <taxon>Sulfitobacter</taxon>
    </lineage>
</organism>
<proteinExistence type="inferred from homology"/>
<dbReference type="eggNOG" id="COG0725">
    <property type="taxonomic scope" value="Bacteria"/>
</dbReference>
<evidence type="ECO:0000313" key="7">
    <source>
        <dbReference type="EMBL" id="KEJ88289.1"/>
    </source>
</evidence>
<dbReference type="PIRSF" id="PIRSF004846">
    <property type="entry name" value="ModA"/>
    <property type="match status" value="1"/>
</dbReference>
<dbReference type="Proteomes" id="UP000027734">
    <property type="component" value="Unassembled WGS sequence"/>
</dbReference>
<feature type="binding site" evidence="6">
    <location>
        <position position="199"/>
    </location>
    <ligand>
        <name>molybdate</name>
        <dbReference type="ChEBI" id="CHEBI:36264"/>
    </ligand>
</feature>
<dbReference type="RefSeq" id="WP_245604576.1">
    <property type="nucleotide sequence ID" value="NZ_JAMC01000007.1"/>
</dbReference>
<feature type="binding site" evidence="6">
    <location>
        <position position="154"/>
    </location>
    <ligand>
        <name>molybdate</name>
        <dbReference type="ChEBI" id="CHEBI:36264"/>
    </ligand>
</feature>
<accession>A0A073IEU6</accession>
<evidence type="ECO:0000313" key="8">
    <source>
        <dbReference type="Proteomes" id="UP000027734"/>
    </source>
</evidence>
<evidence type="ECO:0000256" key="2">
    <source>
        <dbReference type="ARBA" id="ARBA00022505"/>
    </source>
</evidence>
<sequence length="257" mass="27062">MRLPLAGLLCLADSLHHMRYLFAFIISAAFLAQPARAEPITVFAAASLRNVLSEIAQSYPDTVTFSFAGSGKLARQIAAGAPADAAVLAHSDWMSWLKERDQIDGDIQPEIATGRLVLISQKDAAPLPAPDATILMAALEGGRLAMGQRDGVPAGNYAREWLQHIGAWDALAGSLAETDNVRAALALVAMGAAPLGIVYASDAQADPRVKTIYPIPSDAHSAIRYPAAALTDAGQPFVQHLLSPASQSAFAKHGFSQ</sequence>
<dbReference type="PANTHER" id="PTHR30632">
    <property type="entry name" value="MOLYBDATE-BINDING PERIPLASMIC PROTEIN"/>
    <property type="match status" value="1"/>
</dbReference>
<dbReference type="GO" id="GO:0030288">
    <property type="term" value="C:outer membrane-bounded periplasmic space"/>
    <property type="evidence" value="ECO:0007669"/>
    <property type="project" value="TreeGrafter"/>
</dbReference>
<dbReference type="PANTHER" id="PTHR30632:SF17">
    <property type="entry name" value="MOLYBDATE-BINDING PROTEIN MODA"/>
    <property type="match status" value="1"/>
</dbReference>
<protein>
    <recommendedName>
        <fullName evidence="9">Molybdenum ABC transporter substrate-binding protein</fullName>
    </recommendedName>
</protein>